<dbReference type="RefSeq" id="WP_073022364.1">
    <property type="nucleotide sequence ID" value="NZ_FQXU01000016.1"/>
</dbReference>
<dbReference type="GO" id="GO:0016740">
    <property type="term" value="F:transferase activity"/>
    <property type="evidence" value="ECO:0007669"/>
    <property type="project" value="UniProtKB-KW"/>
</dbReference>
<evidence type="ECO:0000256" key="4">
    <source>
        <dbReference type="ARBA" id="ARBA00023125"/>
    </source>
</evidence>
<protein>
    <submittedName>
        <fullName evidence="8">Transcriptional regulatory protein LevR, contains PRD, AAA+ and EIIA domains</fullName>
    </submittedName>
</protein>
<proteinExistence type="predicted"/>
<evidence type="ECO:0000259" key="6">
    <source>
        <dbReference type="PROSITE" id="PS51096"/>
    </source>
</evidence>
<dbReference type="Proteomes" id="UP000184241">
    <property type="component" value="Unassembled WGS sequence"/>
</dbReference>
<dbReference type="InterPro" id="IPR003593">
    <property type="entry name" value="AAA+_ATPase"/>
</dbReference>
<evidence type="ECO:0000256" key="3">
    <source>
        <dbReference type="ARBA" id="ARBA00022840"/>
    </source>
</evidence>
<dbReference type="EMBL" id="FQXU01000016">
    <property type="protein sequence ID" value="SHI57651.1"/>
    <property type="molecule type" value="Genomic_DNA"/>
</dbReference>
<dbReference type="SMART" id="SM00382">
    <property type="entry name" value="AAA"/>
    <property type="match status" value="1"/>
</dbReference>
<dbReference type="Pfam" id="PF00874">
    <property type="entry name" value="PRD"/>
    <property type="match status" value="2"/>
</dbReference>
<dbReference type="SUPFAM" id="SSF52540">
    <property type="entry name" value="P-loop containing nucleoside triphosphate hydrolases"/>
    <property type="match status" value="1"/>
</dbReference>
<evidence type="ECO:0000313" key="8">
    <source>
        <dbReference type="EMBL" id="SHI57651.1"/>
    </source>
</evidence>
<feature type="domain" description="PRD" evidence="7">
    <location>
        <begin position="431"/>
        <end position="536"/>
    </location>
</feature>
<keyword evidence="4" id="KW-0238">DNA-binding</keyword>
<dbReference type="AlphaFoldDB" id="A0A1M6CA31"/>
<dbReference type="SUPFAM" id="SSF63520">
    <property type="entry name" value="PTS-regulatory domain, PRD"/>
    <property type="match status" value="2"/>
</dbReference>
<dbReference type="Gene3D" id="1.10.1790.10">
    <property type="entry name" value="PRD domain"/>
    <property type="match status" value="2"/>
</dbReference>
<dbReference type="InterPro" id="IPR004701">
    <property type="entry name" value="PTS_EIIA_man-typ"/>
</dbReference>
<accession>A0A1M6CA31</accession>
<dbReference type="InterPro" id="IPR036662">
    <property type="entry name" value="PTS_EIIA_man-typ_sf"/>
</dbReference>
<dbReference type="GO" id="GO:0006355">
    <property type="term" value="P:regulation of DNA-templated transcription"/>
    <property type="evidence" value="ECO:0007669"/>
    <property type="project" value="InterPro"/>
</dbReference>
<feature type="domain" description="Sigma-54 factor interaction" evidence="5">
    <location>
        <begin position="85"/>
        <end position="306"/>
    </location>
</feature>
<dbReference type="InterPro" id="IPR036634">
    <property type="entry name" value="PRD_sf"/>
</dbReference>
<organism evidence="8 9">
    <name type="scientific">Clostridium intestinale DSM 6191</name>
    <dbReference type="NCBI Taxonomy" id="1121320"/>
    <lineage>
        <taxon>Bacteria</taxon>
        <taxon>Bacillati</taxon>
        <taxon>Bacillota</taxon>
        <taxon>Clostridia</taxon>
        <taxon>Eubacteriales</taxon>
        <taxon>Clostridiaceae</taxon>
        <taxon>Clostridium</taxon>
    </lineage>
</organism>
<dbReference type="Gene3D" id="3.40.50.510">
    <property type="entry name" value="Phosphotransferase system, mannose-type IIA component"/>
    <property type="match status" value="1"/>
</dbReference>
<dbReference type="InterPro" id="IPR011608">
    <property type="entry name" value="PRD"/>
</dbReference>
<dbReference type="GO" id="GO:0005524">
    <property type="term" value="F:ATP binding"/>
    <property type="evidence" value="ECO:0007669"/>
    <property type="project" value="UniProtKB-KW"/>
</dbReference>
<reference evidence="8 9" key="1">
    <citation type="submission" date="2016-11" db="EMBL/GenBank/DDBJ databases">
        <authorList>
            <person name="Jaros S."/>
            <person name="Januszkiewicz K."/>
            <person name="Wedrychowicz H."/>
        </authorList>
    </citation>
    <scope>NUCLEOTIDE SEQUENCE [LARGE SCALE GENOMIC DNA]</scope>
    <source>
        <strain evidence="8 9">DSM 6191</strain>
    </source>
</reference>
<evidence type="ECO:0000256" key="1">
    <source>
        <dbReference type="ARBA" id="ARBA00022679"/>
    </source>
</evidence>
<dbReference type="PROSITE" id="PS51372">
    <property type="entry name" value="PRD_2"/>
    <property type="match status" value="2"/>
</dbReference>
<sequence length="896" mass="102843">MKSNKELVYDFIKKCTSSVPTEDNKGVTTQYLSNRLGMQRTNISSILNSLVKEGSIEKINGRPVLYKLKQDVLTISGEQSCFNKLIGCDGSLKNAVQLAKAAILYPQQSLHSLILGPEGSGKSFFANIMYDFAKENKIIKETASFVKFNCDNYSENSALIVNDLFGDDNNSVLAKAQGGVLFIDNIELLPVDARNYLIQLIENNSIEINGVKRNFNGIIICSMNDKSNKSFIKNYSKYISIKIELPSLNQRTLKERFDLVKHFFTIEAEKSNKTIQINPEVMIGLLLYHCERNIKQLKKDIQLGCANAYVREFHTDNNDILVHMSDFEYYIRTGYLNLKNHRLEVKELISENYNYAFSKEQATIIAINQDKNSKKQTMYDWIDAKFNELSARGIEKHDINTILSINIENEFKQYSRRLSEQIIDKAQLAQIVNSKIINLVSNFLEEATIKFNRVYPVSVFYGLCLHLNSTLSRQNKSQRLSNEQIMEIIKYNQDEYAYCVKFVSLIEKEFKISLPIDEVIFITMFLAKENLVDEDKKHPVLLIALHGNSAAHSIVDVVNFMSGYPAYAYDMPLDTSTTVAYEELKMLILKIHKGKGIFVIYDMGSFKAMFDMISTETGIEIKSMQLPLTLLALDCSRKVMLDLNLNEIYEDMIETYENMMYVQKNTYYKVNSTDIILTLCMSGEGAAIQTKKFIEKHVELKDVEIIPLAISNEKFLIEEVNKIKEKHNILCVVGSYDPRLFGIKYIPITDIFQNKAKELKVTLQLNSNITTDSETLNDDLNVIFNHLSEELEMVNMEILRRYLPIAINNFIKASNCILTKDQQVSLMIHVACCIEHIKKHSDIPINIYADEIISENIILYKAFKKSFEILESEFQVVFDNNEIANMISIINKSFRR</sequence>
<dbReference type="GO" id="GO:0016020">
    <property type="term" value="C:membrane"/>
    <property type="evidence" value="ECO:0007669"/>
    <property type="project" value="InterPro"/>
</dbReference>
<dbReference type="Gene3D" id="3.40.50.300">
    <property type="entry name" value="P-loop containing nucleotide triphosphate hydrolases"/>
    <property type="match status" value="1"/>
</dbReference>
<keyword evidence="3" id="KW-0067">ATP-binding</keyword>
<dbReference type="GO" id="GO:0009401">
    <property type="term" value="P:phosphoenolpyruvate-dependent sugar phosphotransferase system"/>
    <property type="evidence" value="ECO:0007669"/>
    <property type="project" value="InterPro"/>
</dbReference>
<dbReference type="PROSITE" id="PS50045">
    <property type="entry name" value="SIGMA54_INTERACT_4"/>
    <property type="match status" value="1"/>
</dbReference>
<dbReference type="InterPro" id="IPR027417">
    <property type="entry name" value="P-loop_NTPase"/>
</dbReference>
<dbReference type="InterPro" id="IPR036390">
    <property type="entry name" value="WH_DNA-bd_sf"/>
</dbReference>
<dbReference type="SUPFAM" id="SSF53062">
    <property type="entry name" value="PTS system fructose IIA component-like"/>
    <property type="match status" value="1"/>
</dbReference>
<keyword evidence="1" id="KW-0808">Transferase</keyword>
<keyword evidence="2" id="KW-0547">Nucleotide-binding</keyword>
<name>A0A1M6CA31_9CLOT</name>
<evidence type="ECO:0000259" key="5">
    <source>
        <dbReference type="PROSITE" id="PS50045"/>
    </source>
</evidence>
<evidence type="ECO:0000313" key="9">
    <source>
        <dbReference type="Proteomes" id="UP000184241"/>
    </source>
</evidence>
<dbReference type="CDD" id="cd00009">
    <property type="entry name" value="AAA"/>
    <property type="match status" value="1"/>
</dbReference>
<dbReference type="GO" id="GO:0003677">
    <property type="term" value="F:DNA binding"/>
    <property type="evidence" value="ECO:0007669"/>
    <property type="project" value="UniProtKB-KW"/>
</dbReference>
<evidence type="ECO:0000256" key="2">
    <source>
        <dbReference type="ARBA" id="ARBA00022741"/>
    </source>
</evidence>
<dbReference type="SUPFAM" id="SSF46785">
    <property type="entry name" value="Winged helix' DNA-binding domain"/>
    <property type="match status" value="1"/>
</dbReference>
<gene>
    <name evidence="8" type="ORF">SAMN02745941_04026</name>
</gene>
<dbReference type="PANTHER" id="PTHR32071:SF38">
    <property type="entry name" value="PSP OPERON TRANSCRIPTIONAL ACTIVATOR"/>
    <property type="match status" value="1"/>
</dbReference>
<dbReference type="PROSITE" id="PS51096">
    <property type="entry name" value="PTS_EIIA_TYPE_4"/>
    <property type="match status" value="1"/>
</dbReference>
<feature type="domain" description="PRD" evidence="7">
    <location>
        <begin position="790"/>
        <end position="896"/>
    </location>
</feature>
<feature type="domain" description="PTS EIIA type-4" evidence="6">
    <location>
        <begin position="538"/>
        <end position="660"/>
    </location>
</feature>
<evidence type="ECO:0000259" key="7">
    <source>
        <dbReference type="PROSITE" id="PS51372"/>
    </source>
</evidence>
<dbReference type="InterPro" id="IPR002078">
    <property type="entry name" value="Sigma_54_int"/>
</dbReference>
<dbReference type="Pfam" id="PF00158">
    <property type="entry name" value="Sigma54_activat"/>
    <property type="match status" value="1"/>
</dbReference>
<dbReference type="PANTHER" id="PTHR32071">
    <property type="entry name" value="TRANSCRIPTIONAL REGULATORY PROTEIN"/>
    <property type="match status" value="1"/>
</dbReference>